<evidence type="ECO:0000313" key="4">
    <source>
        <dbReference type="Proteomes" id="UP000694845"/>
    </source>
</evidence>
<dbReference type="GeneID" id="110978004"/>
<keyword evidence="4" id="KW-1185">Reference proteome</keyword>
<dbReference type="OrthoDB" id="197155at2759"/>
<dbReference type="PANTHER" id="PTHR12406">
    <property type="entry name" value="CALCIUM-INDEPENDENT PHOSPHOLIPASE A2 IPLA2 -RELATED"/>
    <property type="match status" value="1"/>
</dbReference>
<comment type="caution">
    <text evidence="2">Lacks conserved residue(s) required for the propagation of feature annotation.</text>
</comment>
<dbReference type="Proteomes" id="UP000694845">
    <property type="component" value="Unplaced"/>
</dbReference>
<dbReference type="PROSITE" id="PS51635">
    <property type="entry name" value="PNPLA"/>
    <property type="match status" value="1"/>
</dbReference>
<name>A0A8B7Y6X9_ACAPL</name>
<dbReference type="RefSeq" id="XP_022088317.1">
    <property type="nucleotide sequence ID" value="XM_022232625.1"/>
</dbReference>
<dbReference type="InterPro" id="IPR016035">
    <property type="entry name" value="Acyl_Trfase/lysoPLipase"/>
</dbReference>
<sequence>MGEHLTPPFDLALAGSSFFGIRNVGVGQCLLDHGAVVLRHAEHFGGISSNALVAGVMATTPANLAKYLYALYDIVDEVAPLPFGALTPGFDFIDRLRSLLNENLPSDAHEKATNRLHVRATALSMIDKYDPVSVHDVDQGTSSSVRARGPKQFEIGDRCWKIGDEVEIASYRSREELIEVLLGCIYIPWFPSWNPPQYDGRFLADATLSRTSNLPVNVDFSFRPANQLIRISPDPKSRATMRDKIACGWVDTTGQRFDISALEMFRTGNGLYPPPKGHLEAYFADGYEDATRFLKFYHCYEDNPKGLGPRRDQYAAIHSVDDLR</sequence>
<feature type="active site" description="Nucleophile" evidence="2">
    <location>
        <position position="48"/>
    </location>
</feature>
<evidence type="ECO:0000259" key="3">
    <source>
        <dbReference type="PROSITE" id="PS51635"/>
    </source>
</evidence>
<dbReference type="OMA" id="DKIACGW"/>
<accession>A0A8B7Y6X9</accession>
<dbReference type="GO" id="GO:0019433">
    <property type="term" value="P:triglyceride catabolic process"/>
    <property type="evidence" value="ECO:0007669"/>
    <property type="project" value="TreeGrafter"/>
</dbReference>
<feature type="active site" description="Proton acceptor" evidence="2">
    <location>
        <position position="205"/>
    </location>
</feature>
<feature type="domain" description="PNPLA" evidence="3">
    <location>
        <begin position="11"/>
        <end position="220"/>
    </location>
</feature>
<evidence type="ECO:0000256" key="1">
    <source>
        <dbReference type="ARBA" id="ARBA00023098"/>
    </source>
</evidence>
<evidence type="ECO:0000313" key="5">
    <source>
        <dbReference type="RefSeq" id="XP_022088317.1"/>
    </source>
</evidence>
<protein>
    <submittedName>
        <fullName evidence="5">Patatin-like phospholipase domain-containing protein 4</fullName>
    </submittedName>
</protein>
<keyword evidence="2" id="KW-0378">Hydrolase</keyword>
<dbReference type="SUPFAM" id="SSF52151">
    <property type="entry name" value="FabD/lysophospholipase-like"/>
    <property type="match status" value="1"/>
</dbReference>
<dbReference type="InterPro" id="IPR033562">
    <property type="entry name" value="PLPL"/>
</dbReference>
<dbReference type="GO" id="GO:0016020">
    <property type="term" value="C:membrane"/>
    <property type="evidence" value="ECO:0007669"/>
    <property type="project" value="TreeGrafter"/>
</dbReference>
<keyword evidence="2" id="KW-0442">Lipid degradation</keyword>
<dbReference type="PANTHER" id="PTHR12406:SF7">
    <property type="entry name" value="PATATIN-LIKE PHOSPHOLIPASE DOMAIN-CONTAINING PROTEIN 4"/>
    <property type="match status" value="1"/>
</dbReference>
<dbReference type="GO" id="GO:0005737">
    <property type="term" value="C:cytoplasm"/>
    <property type="evidence" value="ECO:0007669"/>
    <property type="project" value="TreeGrafter"/>
</dbReference>
<dbReference type="GO" id="GO:0005811">
    <property type="term" value="C:lipid droplet"/>
    <property type="evidence" value="ECO:0007669"/>
    <property type="project" value="TreeGrafter"/>
</dbReference>
<organism evidence="4 5">
    <name type="scientific">Acanthaster planci</name>
    <name type="common">Crown-of-thorns starfish</name>
    <dbReference type="NCBI Taxonomy" id="133434"/>
    <lineage>
        <taxon>Eukaryota</taxon>
        <taxon>Metazoa</taxon>
        <taxon>Echinodermata</taxon>
        <taxon>Eleutherozoa</taxon>
        <taxon>Asterozoa</taxon>
        <taxon>Asteroidea</taxon>
        <taxon>Valvatacea</taxon>
        <taxon>Valvatida</taxon>
        <taxon>Acanthasteridae</taxon>
        <taxon>Acanthaster</taxon>
    </lineage>
</organism>
<dbReference type="InterPro" id="IPR002641">
    <property type="entry name" value="PNPLA_dom"/>
</dbReference>
<dbReference type="KEGG" id="aplc:110978004"/>
<gene>
    <name evidence="5" type="primary">LOC110978004</name>
</gene>
<proteinExistence type="predicted"/>
<keyword evidence="1 2" id="KW-0443">Lipid metabolism</keyword>
<dbReference type="AlphaFoldDB" id="A0A8B7Y6X9"/>
<dbReference type="GO" id="GO:0055088">
    <property type="term" value="P:lipid homeostasis"/>
    <property type="evidence" value="ECO:0007669"/>
    <property type="project" value="TreeGrafter"/>
</dbReference>
<evidence type="ECO:0000256" key="2">
    <source>
        <dbReference type="PROSITE-ProRule" id="PRU01161"/>
    </source>
</evidence>
<reference evidence="5" key="1">
    <citation type="submission" date="2025-08" db="UniProtKB">
        <authorList>
            <consortium name="RefSeq"/>
        </authorList>
    </citation>
    <scope>IDENTIFICATION</scope>
</reference>
<dbReference type="GO" id="GO:0004806">
    <property type="term" value="F:triacylglycerol lipase activity"/>
    <property type="evidence" value="ECO:0007669"/>
    <property type="project" value="TreeGrafter"/>
</dbReference>